<name>L7VXT1_9BACT</name>
<dbReference type="Pfam" id="PF11142">
    <property type="entry name" value="DUF2917"/>
    <property type="match status" value="1"/>
</dbReference>
<proteinExistence type="predicted"/>
<reference evidence="1" key="1">
    <citation type="submission" date="2012-09" db="EMBL/GenBank/DDBJ databases">
        <title>Metagenomic Characterization of a Microbial Community in Wastewater Detects High Levels of Antibiotic Resistance.</title>
        <authorList>
            <person name="Abrams M."/>
            <person name="Caldwell A."/>
            <person name="Vandaei E."/>
            <person name="Lee W."/>
            <person name="Perrott J."/>
            <person name="Khan S.Y."/>
            <person name="Ta J."/>
            <person name="Romero D."/>
            <person name="Nguyen V."/>
            <person name="Pourmand N."/>
            <person name="Ouverney C.C."/>
        </authorList>
    </citation>
    <scope>NUCLEOTIDE SEQUENCE</scope>
</reference>
<organism evidence="1">
    <name type="scientific">uncultured bacterium A1Q1_fos_660</name>
    <dbReference type="NCBI Taxonomy" id="1256588"/>
    <lineage>
        <taxon>Bacteria</taxon>
        <taxon>environmental samples</taxon>
    </lineage>
</organism>
<evidence type="ECO:0008006" key="2">
    <source>
        <dbReference type="Google" id="ProtNLM"/>
    </source>
</evidence>
<dbReference type="EMBL" id="JX649858">
    <property type="protein sequence ID" value="AGC70960.1"/>
    <property type="molecule type" value="Genomic_DNA"/>
</dbReference>
<dbReference type="InterPro" id="IPR021317">
    <property type="entry name" value="DUF2917"/>
</dbReference>
<protein>
    <recommendedName>
        <fullName evidence="2">DUF2917 domain-containing protein</fullName>
    </recommendedName>
</protein>
<evidence type="ECO:0000313" key="1">
    <source>
        <dbReference type="EMBL" id="AGC70960.1"/>
    </source>
</evidence>
<accession>L7VXT1</accession>
<dbReference type="AlphaFoldDB" id="L7VXT1"/>
<sequence>MCDAIHSLGSQSLLPPAGSWGLLPGRALSLHPRSSGRLTLVQGRAWLTVSAAGQPFTDMVLHAGECVVLPAHSHAVLEAWPQPGGGPALAWRWAALPAAAVAPLDWRQTVAAPARDLGQAGLVLLDAEGRLAKGLLGLAVWALARPWVASPLARGAVRRIPWGLHSG</sequence>